<protein>
    <submittedName>
        <fullName evidence="3">Universal stress protein</fullName>
    </submittedName>
</protein>
<name>A0ABV5R575_9ACTN</name>
<dbReference type="RefSeq" id="WP_345509764.1">
    <property type="nucleotide sequence ID" value="NZ_BAAAXD010000004.1"/>
</dbReference>
<dbReference type="InterPro" id="IPR014729">
    <property type="entry name" value="Rossmann-like_a/b/a_fold"/>
</dbReference>
<dbReference type="PRINTS" id="PR01438">
    <property type="entry name" value="UNVRSLSTRESS"/>
</dbReference>
<evidence type="ECO:0000313" key="4">
    <source>
        <dbReference type="Proteomes" id="UP001589710"/>
    </source>
</evidence>
<evidence type="ECO:0000256" key="1">
    <source>
        <dbReference type="ARBA" id="ARBA00008791"/>
    </source>
</evidence>
<dbReference type="EMBL" id="JBHMCG010000052">
    <property type="protein sequence ID" value="MFB9572996.1"/>
    <property type="molecule type" value="Genomic_DNA"/>
</dbReference>
<evidence type="ECO:0000259" key="2">
    <source>
        <dbReference type="Pfam" id="PF00582"/>
    </source>
</evidence>
<dbReference type="InterPro" id="IPR006015">
    <property type="entry name" value="Universal_stress_UspA"/>
</dbReference>
<reference evidence="3 4" key="1">
    <citation type="submission" date="2024-09" db="EMBL/GenBank/DDBJ databases">
        <authorList>
            <person name="Sun Q."/>
            <person name="Mori K."/>
        </authorList>
    </citation>
    <scope>NUCLEOTIDE SEQUENCE [LARGE SCALE GENOMIC DNA]</scope>
    <source>
        <strain evidence="3 4">JCM 3331</strain>
    </source>
</reference>
<comment type="similarity">
    <text evidence="1">Belongs to the universal stress protein A family.</text>
</comment>
<dbReference type="InterPro" id="IPR006016">
    <property type="entry name" value="UspA"/>
</dbReference>
<feature type="domain" description="UspA" evidence="2">
    <location>
        <begin position="151"/>
        <end position="289"/>
    </location>
</feature>
<dbReference type="PANTHER" id="PTHR46553">
    <property type="entry name" value="ADENINE NUCLEOTIDE ALPHA HYDROLASES-LIKE SUPERFAMILY PROTEIN"/>
    <property type="match status" value="1"/>
</dbReference>
<evidence type="ECO:0000313" key="3">
    <source>
        <dbReference type="EMBL" id="MFB9572996.1"/>
    </source>
</evidence>
<dbReference type="Proteomes" id="UP001589710">
    <property type="component" value="Unassembled WGS sequence"/>
</dbReference>
<organism evidence="3 4">
    <name type="scientific">Streptomyces yanii</name>
    <dbReference type="NCBI Taxonomy" id="78510"/>
    <lineage>
        <taxon>Bacteria</taxon>
        <taxon>Bacillati</taxon>
        <taxon>Actinomycetota</taxon>
        <taxon>Actinomycetes</taxon>
        <taxon>Kitasatosporales</taxon>
        <taxon>Streptomycetaceae</taxon>
        <taxon>Streptomyces</taxon>
    </lineage>
</organism>
<accession>A0ABV5R575</accession>
<sequence length="292" mass="30913">MEQPLVVGVDGSDSSLRAVDWAVEEAARHGLPLRVVYASRWERYEGAGLHRGVERPSEQILADTIVASAVTRAGMRNPDLKITTEVLAEDTVNALLDEAHEAAMLVVGSRGRGQLKELLLGSVSLALASRAQCPVIVVRGDAAGTAGAHGRILLGVADVAHGSAAVRFAFREAATRHCEIDAVRAWRCPASEAVGLPRAKDSPPALTWEMRAATELDQALEASIEENPAVVVSRSTVEGPAHQVLVRRSAAADLLVVGASRRKGHMGLQLGRTAHTALHHSSCPVAVVPHRP</sequence>
<keyword evidence="4" id="KW-1185">Reference proteome</keyword>
<dbReference type="PANTHER" id="PTHR46553:SF3">
    <property type="entry name" value="ADENINE NUCLEOTIDE ALPHA HYDROLASES-LIKE SUPERFAMILY PROTEIN"/>
    <property type="match status" value="1"/>
</dbReference>
<dbReference type="Gene3D" id="3.40.50.620">
    <property type="entry name" value="HUPs"/>
    <property type="match status" value="2"/>
</dbReference>
<feature type="domain" description="UspA" evidence="2">
    <location>
        <begin position="3"/>
        <end position="139"/>
    </location>
</feature>
<gene>
    <name evidence="3" type="ORF">ACFFTL_11835</name>
</gene>
<proteinExistence type="inferred from homology"/>
<dbReference type="SUPFAM" id="SSF52402">
    <property type="entry name" value="Adenine nucleotide alpha hydrolases-like"/>
    <property type="match status" value="2"/>
</dbReference>
<dbReference type="Pfam" id="PF00582">
    <property type="entry name" value="Usp"/>
    <property type="match status" value="2"/>
</dbReference>
<comment type="caution">
    <text evidence="3">The sequence shown here is derived from an EMBL/GenBank/DDBJ whole genome shotgun (WGS) entry which is preliminary data.</text>
</comment>